<name>A0ABR8JBK6_9NOST</name>
<proteinExistence type="predicted"/>
<dbReference type="Proteomes" id="UP000660381">
    <property type="component" value="Unassembled WGS sequence"/>
</dbReference>
<sequence>MNVQLVDSLVEIVSKLTPEDQKLFLSKLSHRNIIPAAEQQNLTSTEKAAKFQEWLSHFPQSSITLSDEALRRENIYDDRGI</sequence>
<dbReference type="EMBL" id="JACJTQ010000080">
    <property type="protein sequence ID" value="MBD2695129.1"/>
    <property type="molecule type" value="Genomic_DNA"/>
</dbReference>
<organism evidence="1 2">
    <name type="scientific">Anabaena catenula FACHB-362</name>
    <dbReference type="NCBI Taxonomy" id="2692877"/>
    <lineage>
        <taxon>Bacteria</taxon>
        <taxon>Bacillati</taxon>
        <taxon>Cyanobacteriota</taxon>
        <taxon>Cyanophyceae</taxon>
        <taxon>Nostocales</taxon>
        <taxon>Nostocaceae</taxon>
        <taxon>Anabaena</taxon>
    </lineage>
</organism>
<accession>A0ABR8JBK6</accession>
<reference evidence="1 2" key="1">
    <citation type="journal article" date="2020" name="ISME J.">
        <title>Comparative genomics reveals insights into cyanobacterial evolution and habitat adaptation.</title>
        <authorList>
            <person name="Chen M.Y."/>
            <person name="Teng W.K."/>
            <person name="Zhao L."/>
            <person name="Hu C.X."/>
            <person name="Zhou Y.K."/>
            <person name="Han B.P."/>
            <person name="Song L.R."/>
            <person name="Shu W.S."/>
        </authorList>
    </citation>
    <scope>NUCLEOTIDE SEQUENCE [LARGE SCALE GENOMIC DNA]</scope>
    <source>
        <strain evidence="1 2">FACHB-362</strain>
    </source>
</reference>
<keyword evidence="2" id="KW-1185">Reference proteome</keyword>
<gene>
    <name evidence="1" type="ORF">H6G68_25940</name>
</gene>
<comment type="caution">
    <text evidence="1">The sequence shown here is derived from an EMBL/GenBank/DDBJ whole genome shotgun (WGS) entry which is preliminary data.</text>
</comment>
<evidence type="ECO:0000313" key="2">
    <source>
        <dbReference type="Proteomes" id="UP000660381"/>
    </source>
</evidence>
<protein>
    <submittedName>
        <fullName evidence="1">Uncharacterized protein</fullName>
    </submittedName>
</protein>
<dbReference type="RefSeq" id="WP_190909219.1">
    <property type="nucleotide sequence ID" value="NZ_JACJTQ010000080.1"/>
</dbReference>
<evidence type="ECO:0000313" key="1">
    <source>
        <dbReference type="EMBL" id="MBD2695129.1"/>
    </source>
</evidence>